<dbReference type="InterPro" id="IPR010982">
    <property type="entry name" value="Lambda_DNA-bd_dom_sf"/>
</dbReference>
<name>A0A1H8W0R3_9FIRM</name>
<dbReference type="PANTHER" id="PTHR46558">
    <property type="entry name" value="TRACRIPTIONAL REGULATORY PROTEIN-RELATED-RELATED"/>
    <property type="match status" value="1"/>
</dbReference>
<gene>
    <name evidence="3" type="ORF">SAMN04490178_11392</name>
</gene>
<dbReference type="InterPro" id="IPR001387">
    <property type="entry name" value="Cro/C1-type_HTH"/>
</dbReference>
<dbReference type="AlphaFoldDB" id="A0A1H8W0R3"/>
<dbReference type="EMBL" id="FODY01000013">
    <property type="protein sequence ID" value="SEP21226.1"/>
    <property type="molecule type" value="Genomic_DNA"/>
</dbReference>
<dbReference type="PANTHER" id="PTHR46558:SF11">
    <property type="entry name" value="HTH-TYPE TRANSCRIPTIONAL REGULATOR XRE"/>
    <property type="match status" value="1"/>
</dbReference>
<dbReference type="SUPFAM" id="SSF49367">
    <property type="entry name" value="Superoxide reductase-like"/>
    <property type="match status" value="1"/>
</dbReference>
<dbReference type="RefSeq" id="WP_091747507.1">
    <property type="nucleotide sequence ID" value="NZ_FODY01000013.1"/>
</dbReference>
<dbReference type="SMART" id="SM00530">
    <property type="entry name" value="HTH_XRE"/>
    <property type="match status" value="1"/>
</dbReference>
<sequence length="194" mass="22235">MDCAKTGQLLYRLRKEKEMTQKQVAELMNISDKAISKWERGLGCPDVSLLPELSQIFGVNIEEILLGHIVQNDLVGGNMKKTQFYSCPQCKNLITATGDAGISCCGKKLEPLTAVKADEHHQLQLEPVEDEWYVSASHEMTKEHYISFAAYVTGDKVFLVKQYPEWNFQFRFHKFGHGKLYFHCSQHGLFYQLI</sequence>
<organism evidence="3 4">
    <name type="scientific">Propionispora vibrioides</name>
    <dbReference type="NCBI Taxonomy" id="112903"/>
    <lineage>
        <taxon>Bacteria</taxon>
        <taxon>Bacillati</taxon>
        <taxon>Bacillota</taxon>
        <taxon>Negativicutes</taxon>
        <taxon>Selenomonadales</taxon>
        <taxon>Sporomusaceae</taxon>
        <taxon>Propionispora</taxon>
    </lineage>
</organism>
<evidence type="ECO:0000256" key="1">
    <source>
        <dbReference type="ARBA" id="ARBA00023125"/>
    </source>
</evidence>
<dbReference type="GO" id="GO:0003677">
    <property type="term" value="F:DNA binding"/>
    <property type="evidence" value="ECO:0007669"/>
    <property type="project" value="UniProtKB-KW"/>
</dbReference>
<dbReference type="Gene3D" id="2.60.40.730">
    <property type="entry name" value="SOR catalytic domain"/>
    <property type="match status" value="1"/>
</dbReference>
<dbReference type="Proteomes" id="UP000198847">
    <property type="component" value="Unassembled WGS sequence"/>
</dbReference>
<dbReference type="SUPFAM" id="SSF47413">
    <property type="entry name" value="lambda repressor-like DNA-binding domains"/>
    <property type="match status" value="1"/>
</dbReference>
<evidence type="ECO:0000313" key="3">
    <source>
        <dbReference type="EMBL" id="SEP21226.1"/>
    </source>
</evidence>
<dbReference type="PROSITE" id="PS50943">
    <property type="entry name" value="HTH_CROC1"/>
    <property type="match status" value="1"/>
</dbReference>
<dbReference type="Pfam" id="PF01381">
    <property type="entry name" value="HTH_3"/>
    <property type="match status" value="1"/>
</dbReference>
<keyword evidence="4" id="KW-1185">Reference proteome</keyword>
<dbReference type="InterPro" id="IPR036073">
    <property type="entry name" value="Desulfoferrodoxin_Fe-bd_dom_sf"/>
</dbReference>
<protein>
    <submittedName>
        <fullName evidence="3">Helix-turn-helix</fullName>
    </submittedName>
</protein>
<feature type="domain" description="HTH cro/C1-type" evidence="2">
    <location>
        <begin position="10"/>
        <end position="64"/>
    </location>
</feature>
<evidence type="ECO:0000259" key="2">
    <source>
        <dbReference type="PROSITE" id="PS50943"/>
    </source>
</evidence>
<proteinExistence type="predicted"/>
<reference evidence="3 4" key="1">
    <citation type="submission" date="2016-10" db="EMBL/GenBank/DDBJ databases">
        <authorList>
            <person name="de Groot N.N."/>
        </authorList>
    </citation>
    <scope>NUCLEOTIDE SEQUENCE [LARGE SCALE GENOMIC DNA]</scope>
    <source>
        <strain evidence="3 4">DSM 13305</strain>
    </source>
</reference>
<dbReference type="Gene3D" id="1.10.260.40">
    <property type="entry name" value="lambda repressor-like DNA-binding domains"/>
    <property type="match status" value="1"/>
</dbReference>
<dbReference type="GO" id="GO:0005506">
    <property type="term" value="F:iron ion binding"/>
    <property type="evidence" value="ECO:0007669"/>
    <property type="project" value="InterPro"/>
</dbReference>
<keyword evidence="1" id="KW-0238">DNA-binding</keyword>
<dbReference type="STRING" id="112903.SAMN04490178_11392"/>
<dbReference type="OrthoDB" id="9813152at2"/>
<dbReference type="CDD" id="cd00093">
    <property type="entry name" value="HTH_XRE"/>
    <property type="match status" value="1"/>
</dbReference>
<accession>A0A1H8W0R3</accession>
<dbReference type="GO" id="GO:0016491">
    <property type="term" value="F:oxidoreductase activity"/>
    <property type="evidence" value="ECO:0007669"/>
    <property type="project" value="InterPro"/>
</dbReference>
<evidence type="ECO:0000313" key="4">
    <source>
        <dbReference type="Proteomes" id="UP000198847"/>
    </source>
</evidence>